<organism evidence="1 2">
    <name type="scientific">Punica granatum</name>
    <name type="common">Pomegranate</name>
    <dbReference type="NCBI Taxonomy" id="22663"/>
    <lineage>
        <taxon>Eukaryota</taxon>
        <taxon>Viridiplantae</taxon>
        <taxon>Streptophyta</taxon>
        <taxon>Embryophyta</taxon>
        <taxon>Tracheophyta</taxon>
        <taxon>Spermatophyta</taxon>
        <taxon>Magnoliopsida</taxon>
        <taxon>eudicotyledons</taxon>
        <taxon>Gunneridae</taxon>
        <taxon>Pentapetalae</taxon>
        <taxon>rosids</taxon>
        <taxon>malvids</taxon>
        <taxon>Myrtales</taxon>
        <taxon>Lythraceae</taxon>
        <taxon>Punica</taxon>
    </lineage>
</organism>
<dbReference type="Proteomes" id="UP000233551">
    <property type="component" value="Unassembled WGS sequence"/>
</dbReference>
<sequence length="422" mass="47334">MAELCLVPCHGCPSGLVFNQEHGLSRVLKDCQSLPANYGGRQEIAGGLLHLSRIQSQFKERWEPISGFLESNQCAKIDSTVRSPKIIDMQDGGVTSELFTFPISEKPIRHEEMLHFHVSRSNDPEKVLEDVPLLANLDLQAITNEILSRQLTSPLIYPNGELYSQQPLLDFVGDLARESKITIHPDGRVEFTGSRTEMKDLLSVVAEFYLSRSSANWRKHMLLIPHFNRLNIDETQDVFPRSALKLEAMTVPLKSPEKVKTKPSHQKKSGRKARKERDLYKRNSFHTCESLLSLLMDKRREEKSTILSLKKAEPELPELLNQFSAGIAGTGIAVLFSVICKVAYGRVPFCASKLLSTGFGFGLVWLSWAVNKLSSTVTCVSRNAGKAGALKEKEMIERIDKSVKEIHFRAMTIMAVAVLKFV</sequence>
<evidence type="ECO:0000313" key="1">
    <source>
        <dbReference type="EMBL" id="PKI70581.1"/>
    </source>
</evidence>
<accession>A0A2I0KQ37</accession>
<dbReference type="EMBL" id="PGOL01000438">
    <property type="protein sequence ID" value="PKI70581.1"/>
    <property type="molecule type" value="Genomic_DNA"/>
</dbReference>
<dbReference type="PANTHER" id="PTHR35095:SF1">
    <property type="entry name" value="OS05G0143300 PROTEIN"/>
    <property type="match status" value="1"/>
</dbReference>
<evidence type="ECO:0000313" key="2">
    <source>
        <dbReference type="Proteomes" id="UP000233551"/>
    </source>
</evidence>
<dbReference type="OrthoDB" id="1918704at2759"/>
<gene>
    <name evidence="1" type="ORF">CRG98_009086</name>
</gene>
<dbReference type="STRING" id="22663.A0A2I0KQ37"/>
<reference evidence="1 2" key="1">
    <citation type="submission" date="2017-11" db="EMBL/GenBank/DDBJ databases">
        <title>De-novo sequencing of pomegranate (Punica granatum L.) genome.</title>
        <authorList>
            <person name="Akparov Z."/>
            <person name="Amiraslanov A."/>
            <person name="Hajiyeva S."/>
            <person name="Abbasov M."/>
            <person name="Kaur K."/>
            <person name="Hamwieh A."/>
            <person name="Solovyev V."/>
            <person name="Salamov A."/>
            <person name="Braich B."/>
            <person name="Kosarev P."/>
            <person name="Mahmoud A."/>
            <person name="Hajiyev E."/>
            <person name="Babayeva S."/>
            <person name="Izzatullayeva V."/>
            <person name="Mammadov A."/>
            <person name="Mammadov A."/>
            <person name="Sharifova S."/>
            <person name="Ojaghi J."/>
            <person name="Eynullazada K."/>
            <person name="Bayramov B."/>
            <person name="Abdulazimova A."/>
            <person name="Shahmuradov I."/>
        </authorList>
    </citation>
    <scope>NUCLEOTIDE SEQUENCE [LARGE SCALE GENOMIC DNA]</scope>
    <source>
        <strain evidence="2">cv. AG2017</strain>
        <tissue evidence="1">Leaf</tissue>
    </source>
</reference>
<name>A0A2I0KQ37_PUNGR</name>
<proteinExistence type="predicted"/>
<protein>
    <submittedName>
        <fullName evidence="1">Uncharacterized protein</fullName>
    </submittedName>
</protein>
<dbReference type="PANTHER" id="PTHR35095">
    <property type="entry name" value="OS05G0143300 PROTEIN"/>
    <property type="match status" value="1"/>
</dbReference>
<dbReference type="GeneID" id="116188584"/>
<comment type="caution">
    <text evidence="1">The sequence shown here is derived from an EMBL/GenBank/DDBJ whole genome shotgun (WGS) entry which is preliminary data.</text>
</comment>
<keyword evidence="2" id="KW-1185">Reference proteome</keyword>
<dbReference type="AlphaFoldDB" id="A0A2I0KQ37"/>